<sequence length="161" mass="17858">MTAALKLAEQDFKTYLVEQEKELGGWARRVHFPLNGENPQGFLQSLIEQVKTNPLIEILTNTVVTKTEGFVGNFKTTLASENGQKQRLVEHGVIIVATGAKEYRGTEFLLGQNEKVLTLSDLEEKLVSSPQEVTGARNIALILCVRPAGENYNYCSRVCCT</sequence>
<feature type="non-terminal residue" evidence="1">
    <location>
        <position position="161"/>
    </location>
</feature>
<accession>X1RGS7</accession>
<protein>
    <recommendedName>
        <fullName evidence="2">FAD/NAD(P)-binding domain-containing protein</fullName>
    </recommendedName>
</protein>
<organism evidence="1">
    <name type="scientific">marine sediment metagenome</name>
    <dbReference type="NCBI Taxonomy" id="412755"/>
    <lineage>
        <taxon>unclassified sequences</taxon>
        <taxon>metagenomes</taxon>
        <taxon>ecological metagenomes</taxon>
    </lineage>
</organism>
<gene>
    <name evidence="1" type="ORF">S06H3_53164</name>
</gene>
<dbReference type="InterPro" id="IPR036188">
    <property type="entry name" value="FAD/NAD-bd_sf"/>
</dbReference>
<dbReference type="AlphaFoldDB" id="X1RGS7"/>
<comment type="caution">
    <text evidence="1">The sequence shown here is derived from an EMBL/GenBank/DDBJ whole genome shotgun (WGS) entry which is preliminary data.</text>
</comment>
<dbReference type="Gene3D" id="3.50.50.60">
    <property type="entry name" value="FAD/NAD(P)-binding domain"/>
    <property type="match status" value="1"/>
</dbReference>
<evidence type="ECO:0000313" key="1">
    <source>
        <dbReference type="EMBL" id="GAI54794.1"/>
    </source>
</evidence>
<reference evidence="1" key="1">
    <citation type="journal article" date="2014" name="Front. Microbiol.">
        <title>High frequency of phylogenetically diverse reductive dehalogenase-homologous genes in deep subseafloor sedimentary metagenomes.</title>
        <authorList>
            <person name="Kawai M."/>
            <person name="Futagami T."/>
            <person name="Toyoda A."/>
            <person name="Takaki Y."/>
            <person name="Nishi S."/>
            <person name="Hori S."/>
            <person name="Arai W."/>
            <person name="Tsubouchi T."/>
            <person name="Morono Y."/>
            <person name="Uchiyama I."/>
            <person name="Ito T."/>
            <person name="Fujiyama A."/>
            <person name="Inagaki F."/>
            <person name="Takami H."/>
        </authorList>
    </citation>
    <scope>NUCLEOTIDE SEQUENCE</scope>
    <source>
        <strain evidence="1">Expedition CK06-06</strain>
    </source>
</reference>
<dbReference type="SUPFAM" id="SSF51971">
    <property type="entry name" value="Nucleotide-binding domain"/>
    <property type="match status" value="1"/>
</dbReference>
<proteinExistence type="predicted"/>
<dbReference type="EMBL" id="BARV01033870">
    <property type="protein sequence ID" value="GAI54794.1"/>
    <property type="molecule type" value="Genomic_DNA"/>
</dbReference>
<name>X1RGS7_9ZZZZ</name>
<evidence type="ECO:0008006" key="2">
    <source>
        <dbReference type="Google" id="ProtNLM"/>
    </source>
</evidence>